<dbReference type="NCBIfam" id="TIGR00073">
    <property type="entry name" value="hypB"/>
    <property type="match status" value="1"/>
</dbReference>
<keyword evidence="2" id="KW-0533">Nickel</keyword>
<reference evidence="9 10" key="1">
    <citation type="submission" date="2016-10" db="EMBL/GenBank/DDBJ databases">
        <authorList>
            <person name="de Groot N.N."/>
        </authorList>
    </citation>
    <scope>NUCLEOTIDE SEQUENCE [LARGE SCALE GENOMIC DNA]</scope>
    <source>
        <strain evidence="9 10">CCM7597</strain>
    </source>
</reference>
<evidence type="ECO:0000256" key="1">
    <source>
        <dbReference type="ARBA" id="ARBA00006211"/>
    </source>
</evidence>
<dbReference type="PANTHER" id="PTHR30134">
    <property type="entry name" value="HYDROGENASE PROTEIN ASSEMBLY PROTEIN, NICKEL CHAPERONE"/>
    <property type="match status" value="1"/>
</dbReference>
<gene>
    <name evidence="9" type="ORF">SAMN05421743_103124</name>
</gene>
<proteinExistence type="inferred from homology"/>
<dbReference type="GO" id="GO:0005525">
    <property type="term" value="F:GTP binding"/>
    <property type="evidence" value="ECO:0007669"/>
    <property type="project" value="UniProtKB-KW"/>
</dbReference>
<evidence type="ECO:0000256" key="2">
    <source>
        <dbReference type="ARBA" id="ARBA00022596"/>
    </source>
</evidence>
<accession>A0A1H3Z5M4</accession>
<dbReference type="AlphaFoldDB" id="A0A1H3Z5M4"/>
<dbReference type="GO" id="GO:0051604">
    <property type="term" value="P:protein maturation"/>
    <property type="evidence" value="ECO:0007669"/>
    <property type="project" value="InterPro"/>
</dbReference>
<dbReference type="Gene3D" id="3.40.50.300">
    <property type="entry name" value="P-loop containing nucleotide triphosphate hydrolases"/>
    <property type="match status" value="1"/>
</dbReference>
<dbReference type="InterPro" id="IPR004392">
    <property type="entry name" value="Hyd_mat_HypB"/>
</dbReference>
<dbReference type="GO" id="GO:0003924">
    <property type="term" value="F:GTPase activity"/>
    <property type="evidence" value="ECO:0007669"/>
    <property type="project" value="InterPro"/>
</dbReference>
<evidence type="ECO:0000256" key="5">
    <source>
        <dbReference type="ARBA" id="ARBA00022801"/>
    </source>
</evidence>
<evidence type="ECO:0000313" key="10">
    <source>
        <dbReference type="Proteomes" id="UP000198584"/>
    </source>
</evidence>
<dbReference type="InterPro" id="IPR003495">
    <property type="entry name" value="CobW/HypB/UreG_nucleotide-bd"/>
</dbReference>
<dbReference type="SUPFAM" id="SSF52540">
    <property type="entry name" value="P-loop containing nucleoside triphosphate hydrolases"/>
    <property type="match status" value="1"/>
</dbReference>
<dbReference type="GO" id="GO:0008270">
    <property type="term" value="F:zinc ion binding"/>
    <property type="evidence" value="ECO:0007669"/>
    <property type="project" value="TreeGrafter"/>
</dbReference>
<evidence type="ECO:0000313" key="9">
    <source>
        <dbReference type="EMBL" id="SEA18651.1"/>
    </source>
</evidence>
<keyword evidence="3" id="KW-0479">Metal-binding</keyword>
<dbReference type="Pfam" id="PF02492">
    <property type="entry name" value="cobW"/>
    <property type="match status" value="1"/>
</dbReference>
<comment type="similarity">
    <text evidence="1">Belongs to the SIMIBI class G3E GTPase family. HypB/HupM subfamily.</text>
</comment>
<dbReference type="GO" id="GO:0016151">
    <property type="term" value="F:nickel cation binding"/>
    <property type="evidence" value="ECO:0007669"/>
    <property type="project" value="InterPro"/>
</dbReference>
<sequence length="227" mass="25437">MTKHIPMKQDVLQTNKTYAEQNRTRFYDENIFTINLISSPGSGKTSVLEKTIEHLKTFMNIGVIEGDVATDLDAARIAKHNVKAVQINTHGACHLDAKMVAGVLSRFPLNEIDLMVIENVGNLVCPAAFDLGEHVDVALLSTTEGVDKVVKYPTVFEKADVILLNKIDLLPYVGFDLKQFRDDVQQLNPDAPIFELSAHNGEGIGRWTKWLKESWVAQTQVKDFDWT</sequence>
<dbReference type="PANTHER" id="PTHR30134:SF2">
    <property type="entry name" value="HYDROGENASE MATURATION FACTOR HYPB"/>
    <property type="match status" value="1"/>
</dbReference>
<keyword evidence="5" id="KW-0378">Hydrolase</keyword>
<evidence type="ECO:0000259" key="8">
    <source>
        <dbReference type="Pfam" id="PF02492"/>
    </source>
</evidence>
<dbReference type="STRING" id="571932.SAMN05421743_103124"/>
<dbReference type="EMBL" id="FNQR01000003">
    <property type="protein sequence ID" value="SEA18651.1"/>
    <property type="molecule type" value="Genomic_DNA"/>
</dbReference>
<keyword evidence="6" id="KW-0862">Zinc</keyword>
<keyword evidence="7" id="KW-0342">GTP-binding</keyword>
<evidence type="ECO:0000256" key="4">
    <source>
        <dbReference type="ARBA" id="ARBA00022741"/>
    </source>
</evidence>
<dbReference type="RefSeq" id="WP_245728826.1">
    <property type="nucleotide sequence ID" value="NZ_FNQR01000003.1"/>
</dbReference>
<keyword evidence="10" id="KW-1185">Reference proteome</keyword>
<dbReference type="Proteomes" id="UP000198584">
    <property type="component" value="Unassembled WGS sequence"/>
</dbReference>
<dbReference type="PIRSF" id="PIRSF005624">
    <property type="entry name" value="Ni-bind_GTPase"/>
    <property type="match status" value="1"/>
</dbReference>
<dbReference type="InterPro" id="IPR027417">
    <property type="entry name" value="P-loop_NTPase"/>
</dbReference>
<protein>
    <submittedName>
        <fullName evidence="9">Hydrogenase nickel incorporation protein HypB</fullName>
    </submittedName>
</protein>
<name>A0A1H3Z5M4_9BACI</name>
<dbReference type="CDD" id="cd05390">
    <property type="entry name" value="HypB"/>
    <property type="match status" value="1"/>
</dbReference>
<organism evidence="9 10">
    <name type="scientific">Thalassobacillus cyri</name>
    <dbReference type="NCBI Taxonomy" id="571932"/>
    <lineage>
        <taxon>Bacteria</taxon>
        <taxon>Bacillati</taxon>
        <taxon>Bacillota</taxon>
        <taxon>Bacilli</taxon>
        <taxon>Bacillales</taxon>
        <taxon>Bacillaceae</taxon>
        <taxon>Thalassobacillus</taxon>
    </lineage>
</organism>
<evidence type="ECO:0000256" key="3">
    <source>
        <dbReference type="ARBA" id="ARBA00022723"/>
    </source>
</evidence>
<evidence type="ECO:0000256" key="7">
    <source>
        <dbReference type="ARBA" id="ARBA00023134"/>
    </source>
</evidence>
<feature type="domain" description="CobW/HypB/UreG nucleotide-binding" evidence="8">
    <location>
        <begin position="34"/>
        <end position="194"/>
    </location>
</feature>
<keyword evidence="4" id="KW-0547">Nucleotide-binding</keyword>
<evidence type="ECO:0000256" key="6">
    <source>
        <dbReference type="ARBA" id="ARBA00022833"/>
    </source>
</evidence>